<dbReference type="HOGENOM" id="CLU_825514_0_0_6"/>
<sequence>MLTIEEREQLEELDMYGIEDLFLSECDSWFSADIACCDLCVDDFLKAWPSAGNAIDFQSNVMDIDHFYESTILRDCYTPEDYLKFMQLVNCPSCGEQLKGGFYPYELPFKPVDSFEDILNELMEIAHKSPFVMLKHEFAESVFQAIQELAENAVPIEITQPLYRARAASQITEVAPKEFDVTPKAFASEGRYNHSGLPAFYLGSDMRTCYEEMRRVPCYMAEICINQPVKTLDLTASHENHEQHSDMLDTMVYSALVSAKHDDEGQYKPQYLFSRFVADCAKYAGFDAIKYPSTRTIAGCFNLVFLNQNFSLGNACELLNVKRYPDEN</sequence>
<keyword evidence="3" id="KW-1185">Reference proteome</keyword>
<dbReference type="Proteomes" id="UP000030341">
    <property type="component" value="Chromosome 1"/>
</dbReference>
<dbReference type="eggNOG" id="ENOG503031J">
    <property type="taxonomic scope" value="Bacteria"/>
</dbReference>
<name>A0A0A7ECX5_9GAMM</name>
<dbReference type="InterPro" id="IPR014914">
    <property type="entry name" value="RES_dom"/>
</dbReference>
<dbReference type="EMBL" id="CP009888">
    <property type="protein sequence ID" value="AIY63936.1"/>
    <property type="molecule type" value="Genomic_DNA"/>
</dbReference>
<dbReference type="Pfam" id="PF08808">
    <property type="entry name" value="RES"/>
    <property type="match status" value="1"/>
</dbReference>
<dbReference type="AlphaFoldDB" id="A0A0A7ECX5"/>
<dbReference type="KEGG" id="pseo:OM33_01270"/>
<evidence type="ECO:0000313" key="3">
    <source>
        <dbReference type="Proteomes" id="UP000030341"/>
    </source>
</evidence>
<dbReference type="SMART" id="SM00953">
    <property type="entry name" value="RES"/>
    <property type="match status" value="1"/>
</dbReference>
<dbReference type="OrthoDB" id="648213at2"/>
<proteinExistence type="predicted"/>
<protein>
    <recommendedName>
        <fullName evidence="1">RES domain-containing protein</fullName>
    </recommendedName>
</protein>
<organism evidence="2 3">
    <name type="scientific">Pseudoalteromonas piratica</name>
    <dbReference type="NCBI Taxonomy" id="1348114"/>
    <lineage>
        <taxon>Bacteria</taxon>
        <taxon>Pseudomonadati</taxon>
        <taxon>Pseudomonadota</taxon>
        <taxon>Gammaproteobacteria</taxon>
        <taxon>Alteromonadales</taxon>
        <taxon>Pseudoalteromonadaceae</taxon>
        <taxon>Pseudoalteromonas</taxon>
    </lineage>
</organism>
<accession>A0A0A7ECX5</accession>
<reference evidence="2 3" key="1">
    <citation type="submission" date="2014-11" db="EMBL/GenBank/DDBJ databases">
        <title>Complete Genome Sequence of Pseudoalteromonas sp. Strain OCN003 Isolated from Kaneohe Bay, Oahu, Hawaii.</title>
        <authorList>
            <person name="Beurmann S."/>
            <person name="Videau P."/>
            <person name="Ushijima B."/>
            <person name="Smith A.M."/>
            <person name="Aeby G.S."/>
            <person name="Callahan S.M."/>
            <person name="Belcaid M."/>
        </authorList>
    </citation>
    <scope>NUCLEOTIDE SEQUENCE [LARGE SCALE GENOMIC DNA]</scope>
    <source>
        <strain evidence="2 3">OCN003</strain>
    </source>
</reference>
<feature type="domain" description="RES" evidence="1">
    <location>
        <begin position="179"/>
        <end position="316"/>
    </location>
</feature>
<dbReference type="RefSeq" id="WP_038637699.1">
    <property type="nucleotide sequence ID" value="NZ_CP009888.1"/>
</dbReference>
<gene>
    <name evidence="2" type="ORF">OM33_01270</name>
</gene>
<evidence type="ECO:0000313" key="2">
    <source>
        <dbReference type="EMBL" id="AIY63936.1"/>
    </source>
</evidence>
<evidence type="ECO:0000259" key="1">
    <source>
        <dbReference type="SMART" id="SM00953"/>
    </source>
</evidence>